<dbReference type="GeneID" id="41598306"/>
<proteinExistence type="predicted"/>
<sequence>MMEKDDSPDVIVIGGGLAGLTTAALLARAGKAVTLFEQSSREIGGRARTSIDNGYYFNQGPHALFLADVGAKVLQELGVSYTGGEPPATGLGIRDAKKYRVLTNSSSPSLTPVSDFNSEDVFAKFSDLLNKTDFTELENISVTEWIERNFHDADAIALLKALISLTTYGNDPDIQSAGSALHQVHLYNLGGVMYVDRGWQTLVDGLVAAAKNAKARIVMGKKATKVQRNSSGWLVTLSDQSQISAEILVIAAGPNEAQALFHEGEKIEALSKAVKEARPVRLACLDVALSNLPQKDALFALGIDSPLYFSVHSPYAELAPPNGALIHVAKYLGSSIKPNPKEDEKELEELLDLMQPGWRQVLVKKRPLPSMVLSNTLVTAANGGLSGRVDPKIEEGLYVVGDWVGQEGLLSNASFASARRAAQLIQNELAGGSRGTGQRPSISESVPS</sequence>
<feature type="compositionally biased region" description="Polar residues" evidence="1">
    <location>
        <begin position="436"/>
        <end position="448"/>
    </location>
</feature>
<dbReference type="Pfam" id="PF01593">
    <property type="entry name" value="Amino_oxidase"/>
    <property type="match status" value="1"/>
</dbReference>
<evidence type="ECO:0000256" key="1">
    <source>
        <dbReference type="SAM" id="MobiDB-lite"/>
    </source>
</evidence>
<dbReference type="PANTHER" id="PTHR42923:SF3">
    <property type="entry name" value="PROTOPORPHYRINOGEN OXIDASE"/>
    <property type="match status" value="1"/>
</dbReference>
<dbReference type="AlphaFoldDB" id="A0A075MTY7"/>
<evidence type="ECO:0000313" key="3">
    <source>
        <dbReference type="EMBL" id="AIF84655.1"/>
    </source>
</evidence>
<dbReference type="GO" id="GO:0016491">
    <property type="term" value="F:oxidoreductase activity"/>
    <property type="evidence" value="ECO:0007669"/>
    <property type="project" value="InterPro"/>
</dbReference>
<protein>
    <submittedName>
        <fullName evidence="3">Phytoene dehydrogenase-like oxidoreductase</fullName>
    </submittedName>
</protein>
<reference evidence="3 4" key="1">
    <citation type="journal article" date="2014" name="PLoS ONE">
        <title>Genome Sequence of Candidatus Nitrososphaera evergladensis from Group I.1b Enriched from Everglades Soil Reveals Novel Genomic Features of the Ammonia-Oxidizing Archaea.</title>
        <authorList>
            <person name="Zhalnina K.V."/>
            <person name="Dias R."/>
            <person name="Leonard M.T."/>
            <person name="Dorr de Quadros P."/>
            <person name="Camargo F.A."/>
            <person name="Drew J.C."/>
            <person name="Farmerie W.G."/>
            <person name="Daroub S.H."/>
            <person name="Triplett E.W."/>
        </authorList>
    </citation>
    <scope>NUCLEOTIDE SEQUENCE [LARGE SCALE GENOMIC DNA]</scope>
    <source>
        <strain evidence="3 4">SR1</strain>
    </source>
</reference>
<dbReference type="InterPro" id="IPR002937">
    <property type="entry name" value="Amino_oxidase"/>
</dbReference>
<dbReference type="Gene3D" id="3.90.660.50">
    <property type="match status" value="1"/>
</dbReference>
<evidence type="ECO:0000259" key="2">
    <source>
        <dbReference type="Pfam" id="PF01593"/>
    </source>
</evidence>
<dbReference type="KEGG" id="nev:NTE_02612"/>
<dbReference type="RefSeq" id="WP_148701188.1">
    <property type="nucleotide sequence ID" value="NZ_CP007174.1"/>
</dbReference>
<gene>
    <name evidence="3" type="ORF">NTE_02612</name>
</gene>
<evidence type="ECO:0000313" key="4">
    <source>
        <dbReference type="Proteomes" id="UP000028194"/>
    </source>
</evidence>
<dbReference type="Proteomes" id="UP000028194">
    <property type="component" value="Chromosome"/>
</dbReference>
<dbReference type="InterPro" id="IPR050464">
    <property type="entry name" value="Zeta_carotene_desat/Oxidored"/>
</dbReference>
<dbReference type="Gene3D" id="3.50.50.60">
    <property type="entry name" value="FAD/NAD(P)-binding domain"/>
    <property type="match status" value="1"/>
</dbReference>
<dbReference type="STRING" id="1459636.NTE_02612"/>
<dbReference type="PANTHER" id="PTHR42923">
    <property type="entry name" value="PROTOPORPHYRINOGEN OXIDASE"/>
    <property type="match status" value="1"/>
</dbReference>
<feature type="domain" description="Amine oxidase" evidence="2">
    <location>
        <begin position="17"/>
        <end position="269"/>
    </location>
</feature>
<dbReference type="HOGENOM" id="CLU_028676_0_0_2"/>
<dbReference type="EMBL" id="CP007174">
    <property type="protein sequence ID" value="AIF84655.1"/>
    <property type="molecule type" value="Genomic_DNA"/>
</dbReference>
<organism evidence="3 4">
    <name type="scientific">Candidatus Nitrososphaera evergladensis SR1</name>
    <dbReference type="NCBI Taxonomy" id="1459636"/>
    <lineage>
        <taxon>Archaea</taxon>
        <taxon>Nitrososphaerota</taxon>
        <taxon>Nitrososphaeria</taxon>
        <taxon>Nitrososphaerales</taxon>
        <taxon>Nitrososphaeraceae</taxon>
        <taxon>Nitrososphaera</taxon>
    </lineage>
</organism>
<name>A0A075MTY7_9ARCH</name>
<dbReference type="eggNOG" id="arCOG01523">
    <property type="taxonomic scope" value="Archaea"/>
</dbReference>
<feature type="region of interest" description="Disordered" evidence="1">
    <location>
        <begin position="429"/>
        <end position="448"/>
    </location>
</feature>
<keyword evidence="4" id="KW-1185">Reference proteome</keyword>
<dbReference type="OrthoDB" id="40741at2157"/>
<dbReference type="InterPro" id="IPR036188">
    <property type="entry name" value="FAD/NAD-bd_sf"/>
</dbReference>
<dbReference type="SUPFAM" id="SSF51905">
    <property type="entry name" value="FAD/NAD(P)-binding domain"/>
    <property type="match status" value="1"/>
</dbReference>
<accession>A0A075MTY7</accession>